<keyword evidence="6" id="KW-0464">Manganese</keyword>
<keyword evidence="5" id="KW-0460">Magnesium</keyword>
<proteinExistence type="predicted"/>
<dbReference type="EMBL" id="FJNE01000001">
    <property type="protein sequence ID" value="CZQ80649.1"/>
    <property type="molecule type" value="Genomic_DNA"/>
</dbReference>
<dbReference type="RefSeq" id="WP_087029840.1">
    <property type="nucleotide sequence ID" value="NZ_FJNE01000001.1"/>
</dbReference>
<reference evidence="8 9" key="1">
    <citation type="submission" date="2016-02" db="EMBL/GenBank/DDBJ databases">
        <authorList>
            <person name="Wen L."/>
            <person name="He K."/>
            <person name="Yang H."/>
        </authorList>
    </citation>
    <scope>NUCLEOTIDE SEQUENCE [LARGE SCALE GENOMIC DNA]</scope>
    <source>
        <strain evidence="8">Trichococcus palustris</strain>
    </source>
</reference>
<dbReference type="Gene3D" id="3.90.79.10">
    <property type="entry name" value="Nucleoside Triphosphate Pyrophosphohydrolase"/>
    <property type="match status" value="1"/>
</dbReference>
<dbReference type="Pfam" id="PF00293">
    <property type="entry name" value="NUDIX"/>
    <property type="match status" value="1"/>
</dbReference>
<evidence type="ECO:0000313" key="8">
    <source>
        <dbReference type="EMBL" id="CZQ80649.1"/>
    </source>
</evidence>
<feature type="domain" description="Nudix hydrolase" evidence="7">
    <location>
        <begin position="20"/>
        <end position="151"/>
    </location>
</feature>
<evidence type="ECO:0000256" key="5">
    <source>
        <dbReference type="ARBA" id="ARBA00022842"/>
    </source>
</evidence>
<evidence type="ECO:0000313" key="9">
    <source>
        <dbReference type="Proteomes" id="UP000242754"/>
    </source>
</evidence>
<keyword evidence="4" id="KW-0378">Hydrolase</keyword>
<dbReference type="InterPro" id="IPR000086">
    <property type="entry name" value="NUDIX_hydrolase_dom"/>
</dbReference>
<sequence>MLEEIKTVLANHLVQPVGEHRYFSVLLPLIKVGDELHILYEVRGHNISQPGETSFPGGSVESDESFEETAIRETMEELNLSRDNIRILGEMDYIVNEYAIIHCFVGEIVNIKLEDIHFNEEVQELFTMPLAYFVENKPTYYSSTVQLDHPEDFPFELIPNGKDYKFRIGVHSVPFYHLENHRLWGFTANLTDRFISILDEEKVPLKDK</sequence>
<evidence type="ECO:0000256" key="6">
    <source>
        <dbReference type="ARBA" id="ARBA00023211"/>
    </source>
</evidence>
<dbReference type="CDD" id="cd03426">
    <property type="entry name" value="NUDIX_CoAse_Nudt7"/>
    <property type="match status" value="1"/>
</dbReference>
<dbReference type="PANTHER" id="PTHR12992">
    <property type="entry name" value="NUDIX HYDROLASE"/>
    <property type="match status" value="1"/>
</dbReference>
<dbReference type="PANTHER" id="PTHR12992:SF11">
    <property type="entry name" value="MITOCHONDRIAL COENZYME A DIPHOSPHATASE NUDT8"/>
    <property type="match status" value="1"/>
</dbReference>
<dbReference type="Proteomes" id="UP000242754">
    <property type="component" value="Unassembled WGS sequence"/>
</dbReference>
<dbReference type="STRING" id="140314.SAMN04488076_102190"/>
<dbReference type="InterPro" id="IPR020084">
    <property type="entry name" value="NUDIX_hydrolase_CS"/>
</dbReference>
<dbReference type="SUPFAM" id="SSF55811">
    <property type="entry name" value="Nudix"/>
    <property type="match status" value="1"/>
</dbReference>
<keyword evidence="9" id="KW-1185">Reference proteome</keyword>
<dbReference type="GO" id="GO:0046872">
    <property type="term" value="F:metal ion binding"/>
    <property type="evidence" value="ECO:0007669"/>
    <property type="project" value="UniProtKB-KW"/>
</dbReference>
<dbReference type="InterPro" id="IPR015797">
    <property type="entry name" value="NUDIX_hydrolase-like_dom_sf"/>
</dbReference>
<gene>
    <name evidence="8" type="ORF">Tpal_102</name>
</gene>
<evidence type="ECO:0000259" key="7">
    <source>
        <dbReference type="PROSITE" id="PS51462"/>
    </source>
</evidence>
<comment type="cofactor">
    <cofactor evidence="2">
        <name>Mg(2+)</name>
        <dbReference type="ChEBI" id="CHEBI:18420"/>
    </cofactor>
</comment>
<dbReference type="InterPro" id="IPR045121">
    <property type="entry name" value="CoAse"/>
</dbReference>
<evidence type="ECO:0000256" key="4">
    <source>
        <dbReference type="ARBA" id="ARBA00022801"/>
    </source>
</evidence>
<organism evidence="8 9">
    <name type="scientific">Trichococcus palustris</name>
    <dbReference type="NCBI Taxonomy" id="140314"/>
    <lineage>
        <taxon>Bacteria</taxon>
        <taxon>Bacillati</taxon>
        <taxon>Bacillota</taxon>
        <taxon>Bacilli</taxon>
        <taxon>Lactobacillales</taxon>
        <taxon>Carnobacteriaceae</taxon>
        <taxon>Trichococcus</taxon>
    </lineage>
</organism>
<dbReference type="AlphaFoldDB" id="A0A143Y675"/>
<dbReference type="GO" id="GO:0010945">
    <property type="term" value="F:coenzyme A diphosphatase activity"/>
    <property type="evidence" value="ECO:0007669"/>
    <property type="project" value="InterPro"/>
</dbReference>
<evidence type="ECO:0000256" key="3">
    <source>
        <dbReference type="ARBA" id="ARBA00022723"/>
    </source>
</evidence>
<accession>A0A143Y675</accession>
<evidence type="ECO:0000256" key="2">
    <source>
        <dbReference type="ARBA" id="ARBA00001946"/>
    </source>
</evidence>
<evidence type="ECO:0000256" key="1">
    <source>
        <dbReference type="ARBA" id="ARBA00001936"/>
    </source>
</evidence>
<dbReference type="PROSITE" id="PS51462">
    <property type="entry name" value="NUDIX"/>
    <property type="match status" value="1"/>
</dbReference>
<dbReference type="OrthoDB" id="9802805at2"/>
<name>A0A143Y675_9LACT</name>
<keyword evidence="3" id="KW-0479">Metal-binding</keyword>
<protein>
    <submittedName>
        <fullName evidence="8">Nudix box signature</fullName>
    </submittedName>
</protein>
<dbReference type="PROSITE" id="PS00893">
    <property type="entry name" value="NUDIX_BOX"/>
    <property type="match status" value="1"/>
</dbReference>
<comment type="cofactor">
    <cofactor evidence="1">
        <name>Mn(2+)</name>
        <dbReference type="ChEBI" id="CHEBI:29035"/>
    </cofactor>
</comment>